<accession>A0A5E4MGC4</accession>
<dbReference type="OrthoDB" id="10250660at2759"/>
<evidence type="ECO:0000256" key="6">
    <source>
        <dbReference type="PROSITE-ProRule" id="PRU01024"/>
    </source>
</evidence>
<dbReference type="InterPro" id="IPR010280">
    <property type="entry name" value="U5_MeTrfase_fam"/>
</dbReference>
<keyword evidence="3 6" id="KW-0949">S-adenosyl-L-methionine</keyword>
<protein>
    <recommendedName>
        <fullName evidence="4">tRNA (uracil(54)-C(5))-methyltransferase</fullName>
        <ecNumber evidence="4">2.1.1.35</ecNumber>
    </recommendedName>
</protein>
<feature type="domain" description="Methyltransferase" evidence="7">
    <location>
        <begin position="384"/>
        <end position="451"/>
    </location>
</feature>
<dbReference type="InterPro" id="IPR029063">
    <property type="entry name" value="SAM-dependent_MTases_sf"/>
</dbReference>
<dbReference type="EMBL" id="CABPRJ010000524">
    <property type="protein sequence ID" value="VVC30575.1"/>
    <property type="molecule type" value="Genomic_DNA"/>
</dbReference>
<feature type="binding site" evidence="6">
    <location>
        <position position="413"/>
    </location>
    <ligand>
        <name>S-adenosyl-L-methionine</name>
        <dbReference type="ChEBI" id="CHEBI:59789"/>
    </ligand>
</feature>
<evidence type="ECO:0000313" key="8">
    <source>
        <dbReference type="EMBL" id="VVC30575.1"/>
    </source>
</evidence>
<dbReference type="PANTHER" id="PTHR45904">
    <property type="entry name" value="TRNA (URACIL-5-)-METHYLTRANSFERASE"/>
    <property type="match status" value="1"/>
</dbReference>
<dbReference type="CDD" id="cd02440">
    <property type="entry name" value="AdoMet_MTases"/>
    <property type="match status" value="1"/>
</dbReference>
<dbReference type="GO" id="GO:0030697">
    <property type="term" value="F:tRNA (uracil(54)-C5)-methyltransferase activity, S-adenosyl methionine-dependent"/>
    <property type="evidence" value="ECO:0007669"/>
    <property type="project" value="UniProtKB-EC"/>
</dbReference>
<evidence type="ECO:0000259" key="7">
    <source>
        <dbReference type="Pfam" id="PF13847"/>
    </source>
</evidence>
<dbReference type="Gene3D" id="2.40.50.1070">
    <property type="match status" value="1"/>
</dbReference>
<proteinExistence type="inferred from homology"/>
<dbReference type="GO" id="GO:0006396">
    <property type="term" value="P:RNA processing"/>
    <property type="evidence" value="ECO:0007669"/>
    <property type="project" value="InterPro"/>
</dbReference>
<dbReference type="EC" id="2.1.1.35" evidence="4"/>
<dbReference type="Proteomes" id="UP000325440">
    <property type="component" value="Unassembled WGS sequence"/>
</dbReference>
<dbReference type="InterPro" id="IPR045850">
    <property type="entry name" value="TRM2_met"/>
</dbReference>
<comment type="catalytic activity">
    <reaction evidence="5">
        <text>uridine(54) in tRNA + S-adenosyl-L-methionine = 5-methyluridine(54) in tRNA + S-adenosyl-L-homocysteine + H(+)</text>
        <dbReference type="Rhea" id="RHEA:42712"/>
        <dbReference type="Rhea" id="RHEA-COMP:10167"/>
        <dbReference type="Rhea" id="RHEA-COMP:10193"/>
        <dbReference type="ChEBI" id="CHEBI:15378"/>
        <dbReference type="ChEBI" id="CHEBI:57856"/>
        <dbReference type="ChEBI" id="CHEBI:59789"/>
        <dbReference type="ChEBI" id="CHEBI:65315"/>
        <dbReference type="ChEBI" id="CHEBI:74447"/>
        <dbReference type="EC" id="2.1.1.35"/>
    </reaction>
    <physiologicalReaction direction="left-to-right" evidence="5">
        <dbReference type="Rhea" id="RHEA:42713"/>
    </physiologicalReaction>
</comment>
<dbReference type="Gene3D" id="3.40.50.150">
    <property type="entry name" value="Vaccinia Virus protein VP39"/>
    <property type="match status" value="1"/>
</dbReference>
<feature type="binding site" evidence="6">
    <location>
        <position position="462"/>
    </location>
    <ligand>
        <name>S-adenosyl-L-methionine</name>
        <dbReference type="ChEBI" id="CHEBI:59789"/>
    </ligand>
</feature>
<evidence type="ECO:0000256" key="2">
    <source>
        <dbReference type="ARBA" id="ARBA00022679"/>
    </source>
</evidence>
<dbReference type="PANTHER" id="PTHR45904:SF2">
    <property type="entry name" value="TRNA (URACIL-5-)-METHYLTRANSFERASE HOMOLOG A"/>
    <property type="match status" value="1"/>
</dbReference>
<dbReference type="GO" id="GO:0003723">
    <property type="term" value="F:RNA binding"/>
    <property type="evidence" value="ECO:0007669"/>
    <property type="project" value="TreeGrafter"/>
</dbReference>
<comment type="caution">
    <text evidence="6">Lacks conserved residue(s) required for the propagation of feature annotation.</text>
</comment>
<evidence type="ECO:0000256" key="4">
    <source>
        <dbReference type="ARBA" id="ARBA00033763"/>
    </source>
</evidence>
<organism evidence="8 9">
    <name type="scientific">Cinara cedri</name>
    <dbReference type="NCBI Taxonomy" id="506608"/>
    <lineage>
        <taxon>Eukaryota</taxon>
        <taxon>Metazoa</taxon>
        <taxon>Ecdysozoa</taxon>
        <taxon>Arthropoda</taxon>
        <taxon>Hexapoda</taxon>
        <taxon>Insecta</taxon>
        <taxon>Pterygota</taxon>
        <taxon>Neoptera</taxon>
        <taxon>Paraneoptera</taxon>
        <taxon>Hemiptera</taxon>
        <taxon>Sternorrhyncha</taxon>
        <taxon>Aphidomorpha</taxon>
        <taxon>Aphidoidea</taxon>
        <taxon>Aphididae</taxon>
        <taxon>Lachninae</taxon>
        <taxon>Cinara</taxon>
    </lineage>
</organism>
<evidence type="ECO:0000256" key="5">
    <source>
        <dbReference type="ARBA" id="ARBA00047278"/>
    </source>
</evidence>
<evidence type="ECO:0000313" key="9">
    <source>
        <dbReference type="Proteomes" id="UP000325440"/>
    </source>
</evidence>
<dbReference type="AlphaFoldDB" id="A0A5E4MGC4"/>
<dbReference type="Pfam" id="PF13847">
    <property type="entry name" value="Methyltransf_31"/>
    <property type="match status" value="1"/>
</dbReference>
<evidence type="ECO:0000256" key="1">
    <source>
        <dbReference type="ARBA" id="ARBA00022603"/>
    </source>
</evidence>
<feature type="binding site" evidence="6">
    <location>
        <position position="392"/>
    </location>
    <ligand>
        <name>S-adenosyl-L-methionine</name>
        <dbReference type="ChEBI" id="CHEBI:59789"/>
    </ligand>
</feature>
<dbReference type="PROSITE" id="PS51687">
    <property type="entry name" value="SAM_MT_RNA_M5U"/>
    <property type="match status" value="1"/>
</dbReference>
<dbReference type="GO" id="GO:0032259">
    <property type="term" value="P:methylation"/>
    <property type="evidence" value="ECO:0007669"/>
    <property type="project" value="UniProtKB-KW"/>
</dbReference>
<keyword evidence="1 6" id="KW-0489">Methyltransferase</keyword>
<name>A0A5E4MGC4_9HEMI</name>
<keyword evidence="9" id="KW-1185">Reference proteome</keyword>
<evidence type="ECO:0000256" key="3">
    <source>
        <dbReference type="ARBA" id="ARBA00022691"/>
    </source>
</evidence>
<comment type="similarity">
    <text evidence="6">Belongs to the class I-like SAM-binding methyltransferase superfamily. RNA M5U methyltransferase family.</text>
</comment>
<reference evidence="8 9" key="1">
    <citation type="submission" date="2019-08" db="EMBL/GenBank/DDBJ databases">
        <authorList>
            <person name="Alioto T."/>
            <person name="Alioto T."/>
            <person name="Gomez Garrido J."/>
        </authorList>
    </citation>
    <scope>NUCLEOTIDE SEQUENCE [LARGE SCALE GENOMIC DNA]</scope>
</reference>
<dbReference type="SUPFAM" id="SSF53335">
    <property type="entry name" value="S-adenosyl-L-methionine-dependent methyltransferases"/>
    <property type="match status" value="1"/>
</dbReference>
<keyword evidence="2 6" id="KW-0808">Transferase</keyword>
<dbReference type="InterPro" id="IPR025714">
    <property type="entry name" value="Methyltranfer_dom"/>
</dbReference>
<sequence length="647" mass="73713">MNVSTPVSSDKVRYKIKVSGLPRFYSLLDPLLQEFLKMINEDLKLNCIHARYSKKGNAWLYLTFPTESEQGIALKLLKKYNWKGRSLISTLVTADTPKMNIQLSYDFEGNYVAKKPKLDIPLSEQVLMSTIPYHSIDYEEQLRKKSEEARILFQRFGTIIQRKQPPLADWCALRKRQLNSDLAFELSPIIPSQKIDRYRNKCEWSVGINPESDSVAVGLRVKDSMDGIHYVGPPDCLRNLPISMITLAKKFEDFVKNHTEDWRIWRNMIIRMNEDGEVMVSIVINQHQSDIEKLSSIKSSIIEWFKNNITENVVSLYFQVHGEKALSDCIGTSVEAELLWGQKYIIEKLLNLSLEISPATYFRLNSLGAEELCKVVADLADVNENTTVLDLFCGSGCLALTLAKKCKQVVGIELIKANILDAKRNAEKNGIHNCEFIAARTEDILDSVLEKLKGCNVTVIMDPPLTGVSTGLVRILRKFKEAMNLIYVCSNHKLPLKNLLDFSSVVRYWQTPIDTDPFLPLRVVPIDMCPHTLRSELVLHFKRFSVNEILSTKTIRSSRHYAYRRFKTKFNPRIAETITSTSQPSTSEVGGLLNYLKKIEERAYQEGLAKGLERKAFQMGYSRGLQCATTTDDNDKLTKNTSNNSGQ</sequence>
<gene>
    <name evidence="8" type="ORF">CINCED_3A001671</name>
</gene>